<dbReference type="InterPro" id="IPR036259">
    <property type="entry name" value="MFS_trans_sf"/>
</dbReference>
<organism evidence="11 12">
    <name type="scientific">Aspergillus sydowii CBS 593.65</name>
    <dbReference type="NCBI Taxonomy" id="1036612"/>
    <lineage>
        <taxon>Eukaryota</taxon>
        <taxon>Fungi</taxon>
        <taxon>Dikarya</taxon>
        <taxon>Ascomycota</taxon>
        <taxon>Pezizomycotina</taxon>
        <taxon>Eurotiomycetes</taxon>
        <taxon>Eurotiomycetidae</taxon>
        <taxon>Eurotiales</taxon>
        <taxon>Aspergillaceae</taxon>
        <taxon>Aspergillus</taxon>
        <taxon>Aspergillus subgen. Nidulantes</taxon>
    </lineage>
</organism>
<feature type="transmembrane region" description="Helical" evidence="9">
    <location>
        <begin position="458"/>
        <end position="480"/>
    </location>
</feature>
<feature type="transmembrane region" description="Helical" evidence="9">
    <location>
        <begin position="204"/>
        <end position="223"/>
    </location>
</feature>
<dbReference type="VEuPathDB" id="FungiDB:ASPSYDRAFT_152605"/>
<evidence type="ECO:0000256" key="9">
    <source>
        <dbReference type="SAM" id="Phobius"/>
    </source>
</evidence>
<dbReference type="InterPro" id="IPR005829">
    <property type="entry name" value="Sugar_transporter_CS"/>
</dbReference>
<evidence type="ECO:0000256" key="2">
    <source>
        <dbReference type="ARBA" id="ARBA00010992"/>
    </source>
</evidence>
<dbReference type="InterPro" id="IPR050360">
    <property type="entry name" value="MFS_Sugar_Transporters"/>
</dbReference>
<dbReference type="GO" id="GO:0005351">
    <property type="term" value="F:carbohydrate:proton symporter activity"/>
    <property type="evidence" value="ECO:0007669"/>
    <property type="project" value="TreeGrafter"/>
</dbReference>
<evidence type="ECO:0000256" key="3">
    <source>
        <dbReference type="ARBA" id="ARBA00022448"/>
    </source>
</evidence>
<evidence type="ECO:0000256" key="8">
    <source>
        <dbReference type="SAM" id="MobiDB-lite"/>
    </source>
</evidence>
<feature type="transmembrane region" description="Helical" evidence="9">
    <location>
        <begin position="110"/>
        <end position="128"/>
    </location>
</feature>
<dbReference type="GO" id="GO:0016020">
    <property type="term" value="C:membrane"/>
    <property type="evidence" value="ECO:0007669"/>
    <property type="project" value="UniProtKB-SubCell"/>
</dbReference>
<feature type="transmembrane region" description="Helical" evidence="9">
    <location>
        <begin position="293"/>
        <end position="316"/>
    </location>
</feature>
<evidence type="ECO:0000313" key="12">
    <source>
        <dbReference type="Proteomes" id="UP000184356"/>
    </source>
</evidence>
<dbReference type="PROSITE" id="PS00217">
    <property type="entry name" value="SUGAR_TRANSPORT_2"/>
    <property type="match status" value="1"/>
</dbReference>
<dbReference type="FunFam" id="1.20.1250.20:FF:000044">
    <property type="entry name" value="Hexose transporter Hxt3p"/>
    <property type="match status" value="1"/>
</dbReference>
<feature type="region of interest" description="Disordered" evidence="8">
    <location>
        <begin position="521"/>
        <end position="554"/>
    </location>
</feature>
<evidence type="ECO:0000256" key="1">
    <source>
        <dbReference type="ARBA" id="ARBA00004141"/>
    </source>
</evidence>
<dbReference type="GeneID" id="63758282"/>
<keyword evidence="6 9" id="KW-0472">Membrane</keyword>
<evidence type="ECO:0000256" key="6">
    <source>
        <dbReference type="ARBA" id="ARBA00023136"/>
    </source>
</evidence>
<dbReference type="RefSeq" id="XP_040701760.1">
    <property type="nucleotide sequence ID" value="XM_040842209.1"/>
</dbReference>
<dbReference type="PRINTS" id="PR00171">
    <property type="entry name" value="SUGRTRNSPORT"/>
</dbReference>
<dbReference type="PANTHER" id="PTHR48022">
    <property type="entry name" value="PLASTIDIC GLUCOSE TRANSPORTER 4"/>
    <property type="match status" value="1"/>
</dbReference>
<dbReference type="PROSITE" id="PS00216">
    <property type="entry name" value="SUGAR_TRANSPORT_1"/>
    <property type="match status" value="1"/>
</dbReference>
<dbReference type="SUPFAM" id="SSF103473">
    <property type="entry name" value="MFS general substrate transporter"/>
    <property type="match status" value="1"/>
</dbReference>
<dbReference type="PROSITE" id="PS50850">
    <property type="entry name" value="MFS"/>
    <property type="match status" value="1"/>
</dbReference>
<comment type="similarity">
    <text evidence="2 7">Belongs to the major facilitator superfamily. Sugar transporter (TC 2.A.1.1) family.</text>
</comment>
<dbReference type="PANTHER" id="PTHR48022:SF91">
    <property type="entry name" value="MAJOR FACILITATOR SUPERFAMILY (MFS) PROFILE DOMAIN-CONTAINING PROTEIN-RELATED"/>
    <property type="match status" value="1"/>
</dbReference>
<dbReference type="InterPro" id="IPR003663">
    <property type="entry name" value="Sugar/inositol_transpt"/>
</dbReference>
<evidence type="ECO:0000259" key="10">
    <source>
        <dbReference type="PROSITE" id="PS50850"/>
    </source>
</evidence>
<dbReference type="InterPro" id="IPR005828">
    <property type="entry name" value="MFS_sugar_transport-like"/>
</dbReference>
<keyword evidence="3 7" id="KW-0813">Transport</keyword>
<feature type="transmembrane region" description="Helical" evidence="9">
    <location>
        <begin position="170"/>
        <end position="192"/>
    </location>
</feature>
<dbReference type="NCBIfam" id="TIGR00879">
    <property type="entry name" value="SP"/>
    <property type="match status" value="1"/>
</dbReference>
<feature type="transmembrane region" description="Helical" evidence="9">
    <location>
        <begin position="361"/>
        <end position="382"/>
    </location>
</feature>
<dbReference type="Proteomes" id="UP000184356">
    <property type="component" value="Unassembled WGS sequence"/>
</dbReference>
<proteinExistence type="inferred from homology"/>
<keyword evidence="4 9" id="KW-0812">Transmembrane</keyword>
<protein>
    <recommendedName>
        <fullName evidence="10">Major facilitator superfamily (MFS) profile domain-containing protein</fullName>
    </recommendedName>
</protein>
<feature type="transmembrane region" description="Helical" evidence="9">
    <location>
        <begin position="430"/>
        <end position="452"/>
    </location>
</feature>
<feature type="transmembrane region" description="Helical" evidence="9">
    <location>
        <begin position="27"/>
        <end position="47"/>
    </location>
</feature>
<keyword evidence="5 9" id="KW-1133">Transmembrane helix</keyword>
<dbReference type="STRING" id="1036612.A0A1L9TEU3"/>
<reference evidence="12" key="1">
    <citation type="journal article" date="2017" name="Genome Biol.">
        <title>Comparative genomics reveals high biological diversity and specific adaptations in the industrially and medically important fungal genus Aspergillus.</title>
        <authorList>
            <person name="de Vries R.P."/>
            <person name="Riley R."/>
            <person name="Wiebenga A."/>
            <person name="Aguilar-Osorio G."/>
            <person name="Amillis S."/>
            <person name="Uchima C.A."/>
            <person name="Anderluh G."/>
            <person name="Asadollahi M."/>
            <person name="Askin M."/>
            <person name="Barry K."/>
            <person name="Battaglia E."/>
            <person name="Bayram O."/>
            <person name="Benocci T."/>
            <person name="Braus-Stromeyer S.A."/>
            <person name="Caldana C."/>
            <person name="Canovas D."/>
            <person name="Cerqueira G.C."/>
            <person name="Chen F."/>
            <person name="Chen W."/>
            <person name="Choi C."/>
            <person name="Clum A."/>
            <person name="Dos Santos R.A."/>
            <person name="Damasio A.R."/>
            <person name="Diallinas G."/>
            <person name="Emri T."/>
            <person name="Fekete E."/>
            <person name="Flipphi M."/>
            <person name="Freyberg S."/>
            <person name="Gallo A."/>
            <person name="Gournas C."/>
            <person name="Habgood R."/>
            <person name="Hainaut M."/>
            <person name="Harispe M.L."/>
            <person name="Henrissat B."/>
            <person name="Hilden K.S."/>
            <person name="Hope R."/>
            <person name="Hossain A."/>
            <person name="Karabika E."/>
            <person name="Karaffa L."/>
            <person name="Karanyi Z."/>
            <person name="Krasevec N."/>
            <person name="Kuo A."/>
            <person name="Kusch H."/>
            <person name="LaButti K."/>
            <person name="Lagendijk E.L."/>
            <person name="Lapidus A."/>
            <person name="Levasseur A."/>
            <person name="Lindquist E."/>
            <person name="Lipzen A."/>
            <person name="Logrieco A.F."/>
            <person name="MacCabe A."/>
            <person name="Maekelae M.R."/>
            <person name="Malavazi I."/>
            <person name="Melin P."/>
            <person name="Meyer V."/>
            <person name="Mielnichuk N."/>
            <person name="Miskei M."/>
            <person name="Molnar A.P."/>
            <person name="Mule G."/>
            <person name="Ngan C.Y."/>
            <person name="Orejas M."/>
            <person name="Orosz E."/>
            <person name="Ouedraogo J.P."/>
            <person name="Overkamp K.M."/>
            <person name="Park H.-S."/>
            <person name="Perrone G."/>
            <person name="Piumi F."/>
            <person name="Punt P.J."/>
            <person name="Ram A.F."/>
            <person name="Ramon A."/>
            <person name="Rauscher S."/>
            <person name="Record E."/>
            <person name="Riano-Pachon D.M."/>
            <person name="Robert V."/>
            <person name="Roehrig J."/>
            <person name="Ruller R."/>
            <person name="Salamov A."/>
            <person name="Salih N.S."/>
            <person name="Samson R.A."/>
            <person name="Sandor E."/>
            <person name="Sanguinetti M."/>
            <person name="Schuetze T."/>
            <person name="Sepcic K."/>
            <person name="Shelest E."/>
            <person name="Sherlock G."/>
            <person name="Sophianopoulou V."/>
            <person name="Squina F.M."/>
            <person name="Sun H."/>
            <person name="Susca A."/>
            <person name="Todd R.B."/>
            <person name="Tsang A."/>
            <person name="Unkles S.E."/>
            <person name="van de Wiele N."/>
            <person name="van Rossen-Uffink D."/>
            <person name="Oliveira J.V."/>
            <person name="Vesth T.C."/>
            <person name="Visser J."/>
            <person name="Yu J.-H."/>
            <person name="Zhou M."/>
            <person name="Andersen M.R."/>
            <person name="Archer D.B."/>
            <person name="Baker S.E."/>
            <person name="Benoit I."/>
            <person name="Brakhage A.A."/>
            <person name="Braus G.H."/>
            <person name="Fischer R."/>
            <person name="Frisvad J.C."/>
            <person name="Goldman G.H."/>
            <person name="Houbraken J."/>
            <person name="Oakley B."/>
            <person name="Pocsi I."/>
            <person name="Scazzocchio C."/>
            <person name="Seiboth B."/>
            <person name="vanKuyk P.A."/>
            <person name="Wortman J."/>
            <person name="Dyer P.S."/>
            <person name="Grigoriev I.V."/>
        </authorList>
    </citation>
    <scope>NUCLEOTIDE SEQUENCE [LARGE SCALE GENOMIC DNA]</scope>
    <source>
        <strain evidence="12">CBS 593.65</strain>
    </source>
</reference>
<dbReference type="Pfam" id="PF00083">
    <property type="entry name" value="Sugar_tr"/>
    <property type="match status" value="1"/>
</dbReference>
<feature type="transmembrane region" description="Helical" evidence="9">
    <location>
        <begin position="328"/>
        <end position="349"/>
    </location>
</feature>
<name>A0A1L9TEU3_9EURO</name>
<feature type="transmembrane region" description="Helical" evidence="9">
    <location>
        <begin position="83"/>
        <end position="103"/>
    </location>
</feature>
<dbReference type="EMBL" id="KV878587">
    <property type="protein sequence ID" value="OJJ57954.1"/>
    <property type="molecule type" value="Genomic_DNA"/>
</dbReference>
<comment type="subcellular location">
    <subcellularLocation>
        <location evidence="1">Membrane</location>
        <topology evidence="1">Multi-pass membrane protein</topology>
    </subcellularLocation>
</comment>
<feature type="domain" description="Major facilitator superfamily (MFS) profile" evidence="10">
    <location>
        <begin position="34"/>
        <end position="483"/>
    </location>
</feature>
<keyword evidence="12" id="KW-1185">Reference proteome</keyword>
<evidence type="ECO:0000256" key="7">
    <source>
        <dbReference type="RuleBase" id="RU003346"/>
    </source>
</evidence>
<sequence>MNKQKSSAAHDKEAAPGDTLNTPLPYITWRSLALGAFVSIGGIIFGYDTGQISGFLEMDNFLARFGQRNADGAYYFSNVRSGLIVGMLSIGTLLGALMAGYVADRIGRKWSIAFWCVILDVGLIIQISSPAGKWYQFMMGRFVTGFGVGACSLLVPMYQGECAPRHIRGAMVCSYQLFVTLGIFVAYCINFGTESMRNTASWRIPLGITFVWSLLLGIGIIFFPETPRYNYRHGRVEQCRDTLSKLYGVPPNHQTIVEELAEIKDQLEAEGEAPRGLRGLFEMFQGPRMRYRLLLGVALQAFQQLTGANYFFYYGTVIFNGAGISNTYVTQMILGGVNFGTTFGGLYVIEHFGRRKSLITGGIWMFVCFMVFASVGHFSLNISDPPATPGAGKAMVVFACLFITGYAMTWGPQVWAIVSELYPTRYRAKSMAIATASNWLWNFLISFFTPFITGDIDFAYGYVFAGCLFVAVLTVYFFVLEGKGKTLEEMDMMYIMHVKPWRSSAWVPPPPEERITTANVLEQRMAQNPGEGNDGKEGNQHGHFEDNQAANGGH</sequence>
<gene>
    <name evidence="11" type="ORF">ASPSYDRAFT_152605</name>
</gene>
<dbReference type="AlphaFoldDB" id="A0A1L9TEU3"/>
<dbReference type="Gene3D" id="1.20.1250.20">
    <property type="entry name" value="MFS general substrate transporter like domains"/>
    <property type="match status" value="1"/>
</dbReference>
<dbReference type="CDD" id="cd17356">
    <property type="entry name" value="MFS_HXT"/>
    <property type="match status" value="1"/>
</dbReference>
<feature type="transmembrane region" description="Helical" evidence="9">
    <location>
        <begin position="134"/>
        <end position="158"/>
    </location>
</feature>
<dbReference type="InterPro" id="IPR020846">
    <property type="entry name" value="MFS_dom"/>
</dbReference>
<feature type="compositionally biased region" description="Basic and acidic residues" evidence="8">
    <location>
        <begin position="533"/>
        <end position="546"/>
    </location>
</feature>
<accession>A0A1L9TEU3</accession>
<evidence type="ECO:0000256" key="5">
    <source>
        <dbReference type="ARBA" id="ARBA00022989"/>
    </source>
</evidence>
<dbReference type="OrthoDB" id="2241241at2759"/>
<evidence type="ECO:0000256" key="4">
    <source>
        <dbReference type="ARBA" id="ARBA00022692"/>
    </source>
</evidence>
<evidence type="ECO:0000313" key="11">
    <source>
        <dbReference type="EMBL" id="OJJ57954.1"/>
    </source>
</evidence>
<feature type="transmembrane region" description="Helical" evidence="9">
    <location>
        <begin position="394"/>
        <end position="418"/>
    </location>
</feature>